<evidence type="ECO:0000313" key="15">
    <source>
        <dbReference type="Proteomes" id="UP000676885"/>
    </source>
</evidence>
<keyword evidence="10 13" id="KW-0472">Membrane</keyword>
<feature type="transmembrane region" description="Helical" evidence="13">
    <location>
        <begin position="87"/>
        <end position="105"/>
    </location>
</feature>
<feature type="transmembrane region" description="Helical" evidence="13">
    <location>
        <begin position="156"/>
        <end position="177"/>
    </location>
</feature>
<evidence type="ECO:0000256" key="6">
    <source>
        <dbReference type="ARBA" id="ARBA00022826"/>
    </source>
</evidence>
<evidence type="ECO:0000256" key="1">
    <source>
        <dbReference type="ARBA" id="ARBA00004141"/>
    </source>
</evidence>
<dbReference type="GO" id="GO:0016020">
    <property type="term" value="C:membrane"/>
    <property type="evidence" value="ECO:0007669"/>
    <property type="project" value="UniProtKB-SubCell"/>
</dbReference>
<feature type="transmembrane region" description="Helical" evidence="13">
    <location>
        <begin position="183"/>
        <end position="201"/>
    </location>
</feature>
<evidence type="ECO:0000256" key="8">
    <source>
        <dbReference type="ARBA" id="ARBA00022989"/>
    </source>
</evidence>
<keyword evidence="3" id="KW-0813">Transport</keyword>
<keyword evidence="15" id="KW-1185">Reference proteome</keyword>
<keyword evidence="5 13" id="KW-0812">Transmembrane</keyword>
<dbReference type="InterPro" id="IPR010617">
    <property type="entry name" value="TMEM175-like"/>
</dbReference>
<evidence type="ECO:0000256" key="9">
    <source>
        <dbReference type="ARBA" id="ARBA00023065"/>
    </source>
</evidence>
<evidence type="ECO:0000313" key="14">
    <source>
        <dbReference type="EMBL" id="QWC09898.1"/>
    </source>
</evidence>
<feature type="transmembrane region" description="Helical" evidence="13">
    <location>
        <begin position="21"/>
        <end position="38"/>
    </location>
</feature>
<gene>
    <name evidence="14" type="ORF">KKR91_15795</name>
</gene>
<feature type="transmembrane region" description="Helical" evidence="13">
    <location>
        <begin position="125"/>
        <end position="144"/>
    </location>
</feature>
<proteinExistence type="inferred from homology"/>
<evidence type="ECO:0000256" key="11">
    <source>
        <dbReference type="ARBA" id="ARBA00023303"/>
    </source>
</evidence>
<dbReference type="AlphaFoldDB" id="A0A975M4N1"/>
<keyword evidence="7" id="KW-0630">Potassium</keyword>
<organism evidence="14 15">
    <name type="scientific">Arthrobacter jiangjiafuii</name>
    <dbReference type="NCBI Taxonomy" id="2817475"/>
    <lineage>
        <taxon>Bacteria</taxon>
        <taxon>Bacillati</taxon>
        <taxon>Actinomycetota</taxon>
        <taxon>Actinomycetes</taxon>
        <taxon>Micrococcales</taxon>
        <taxon>Micrococcaceae</taxon>
        <taxon>Arthrobacter</taxon>
    </lineage>
</organism>
<sequence>MDKKLRPPLTGRTGISRLISYVDAVTAIAMTLLILPLVDDASRIGAADLAGFIRDDTYELFAFALSFVVIFRLWLAHHHTYEQVTGGTPALIWANMPWMLGVVFLPFPTELLDDANRESPLANGLYVGTLAWISAFGLIQQLIIHRTPEIRPPDAGPVALAPAGILTLLMLLALAVSVLFPRIGLWGLLLLFLQGPALRLVSRIRSPRTRQ</sequence>
<dbReference type="EMBL" id="CP076022">
    <property type="protein sequence ID" value="QWC09898.1"/>
    <property type="molecule type" value="Genomic_DNA"/>
</dbReference>
<reference evidence="14 15" key="1">
    <citation type="submission" date="2021-05" db="EMBL/GenBank/DDBJ databases">
        <title>Novel species in genus Arthrobacter.</title>
        <authorList>
            <person name="Zhang G."/>
        </authorList>
    </citation>
    <scope>NUCLEOTIDE SEQUENCE [LARGE SCALE GENOMIC DNA]</scope>
    <source>
        <strain evidence="15">zg-ZUI227</strain>
    </source>
</reference>
<feature type="transmembrane region" description="Helical" evidence="13">
    <location>
        <begin position="58"/>
        <end position="75"/>
    </location>
</feature>
<dbReference type="Proteomes" id="UP000676885">
    <property type="component" value="Chromosome"/>
</dbReference>
<dbReference type="GO" id="GO:0005267">
    <property type="term" value="F:potassium channel activity"/>
    <property type="evidence" value="ECO:0007669"/>
    <property type="project" value="UniProtKB-KW"/>
</dbReference>
<keyword evidence="8 13" id="KW-1133">Transmembrane helix</keyword>
<dbReference type="GO" id="GO:0015252">
    <property type="term" value="F:proton channel activity"/>
    <property type="evidence" value="ECO:0007669"/>
    <property type="project" value="InterPro"/>
</dbReference>
<comment type="similarity">
    <text evidence="2">Belongs to the TMEM175 family.</text>
</comment>
<evidence type="ECO:0000256" key="13">
    <source>
        <dbReference type="SAM" id="Phobius"/>
    </source>
</evidence>
<protein>
    <submittedName>
        <fullName evidence="14">DUF1211 domain-containing protein</fullName>
    </submittedName>
</protein>
<keyword evidence="6" id="KW-0631">Potassium channel</keyword>
<evidence type="ECO:0000256" key="7">
    <source>
        <dbReference type="ARBA" id="ARBA00022958"/>
    </source>
</evidence>
<keyword evidence="9" id="KW-0406">Ion transport</keyword>
<keyword evidence="4" id="KW-0633">Potassium transport</keyword>
<evidence type="ECO:0000256" key="3">
    <source>
        <dbReference type="ARBA" id="ARBA00022448"/>
    </source>
</evidence>
<evidence type="ECO:0000256" key="12">
    <source>
        <dbReference type="ARBA" id="ARBA00034430"/>
    </source>
</evidence>
<evidence type="ECO:0000256" key="2">
    <source>
        <dbReference type="ARBA" id="ARBA00006920"/>
    </source>
</evidence>
<keyword evidence="11" id="KW-0407">Ion channel</keyword>
<dbReference type="KEGG" id="ajg:KKR91_15795"/>
<comment type="catalytic activity">
    <reaction evidence="12">
        <text>K(+)(in) = K(+)(out)</text>
        <dbReference type="Rhea" id="RHEA:29463"/>
        <dbReference type="ChEBI" id="CHEBI:29103"/>
    </reaction>
</comment>
<name>A0A975M4N1_9MICC</name>
<dbReference type="RefSeq" id="WP_210227414.1">
    <property type="nucleotide sequence ID" value="NZ_CP076022.1"/>
</dbReference>
<dbReference type="Pfam" id="PF06736">
    <property type="entry name" value="TMEM175"/>
    <property type="match status" value="1"/>
</dbReference>
<evidence type="ECO:0000256" key="5">
    <source>
        <dbReference type="ARBA" id="ARBA00022692"/>
    </source>
</evidence>
<evidence type="ECO:0000256" key="4">
    <source>
        <dbReference type="ARBA" id="ARBA00022538"/>
    </source>
</evidence>
<accession>A0A975M4N1</accession>
<evidence type="ECO:0000256" key="10">
    <source>
        <dbReference type="ARBA" id="ARBA00023136"/>
    </source>
</evidence>
<comment type="subcellular location">
    <subcellularLocation>
        <location evidence="1">Membrane</location>
        <topology evidence="1">Multi-pass membrane protein</topology>
    </subcellularLocation>
</comment>